<dbReference type="PANTHER" id="PTHR34106:SF5">
    <property type="entry name" value="GLYCOSIDASE"/>
    <property type="match status" value="1"/>
</dbReference>
<dbReference type="OrthoDB" id="9776657at2"/>
<dbReference type="Pfam" id="PF04041">
    <property type="entry name" value="Glyco_hydro_130"/>
    <property type="match status" value="1"/>
</dbReference>
<dbReference type="GO" id="GO:0016787">
    <property type="term" value="F:hydrolase activity"/>
    <property type="evidence" value="ECO:0007669"/>
    <property type="project" value="UniProtKB-KW"/>
</dbReference>
<dbReference type="PANTHER" id="PTHR34106">
    <property type="entry name" value="GLYCOSIDASE"/>
    <property type="match status" value="1"/>
</dbReference>
<dbReference type="AlphaFoldDB" id="A0A561VIE5"/>
<evidence type="ECO:0000256" key="1">
    <source>
        <dbReference type="ARBA" id="ARBA00022676"/>
    </source>
</evidence>
<name>A0A561VIE5_ACTTI</name>
<dbReference type="InterPro" id="IPR007184">
    <property type="entry name" value="Mannoside_phosphorylase"/>
</dbReference>
<keyword evidence="2" id="KW-0808">Transferase</keyword>
<keyword evidence="4" id="KW-0378">Hydrolase</keyword>
<organism evidence="4 5">
    <name type="scientific">Actinoplanes teichomyceticus</name>
    <dbReference type="NCBI Taxonomy" id="1867"/>
    <lineage>
        <taxon>Bacteria</taxon>
        <taxon>Bacillati</taxon>
        <taxon>Actinomycetota</taxon>
        <taxon>Actinomycetes</taxon>
        <taxon>Micromonosporales</taxon>
        <taxon>Micromonosporaceae</taxon>
        <taxon>Actinoplanes</taxon>
    </lineage>
</organism>
<proteinExistence type="inferred from homology"/>
<gene>
    <name evidence="4" type="ORF">FHX34_106112</name>
</gene>
<accession>A0A561VIE5</accession>
<dbReference type="GO" id="GO:0016757">
    <property type="term" value="F:glycosyltransferase activity"/>
    <property type="evidence" value="ECO:0007669"/>
    <property type="project" value="UniProtKB-KW"/>
</dbReference>
<dbReference type="Proteomes" id="UP000320239">
    <property type="component" value="Unassembled WGS sequence"/>
</dbReference>
<dbReference type="InterPro" id="IPR023296">
    <property type="entry name" value="Glyco_hydro_beta-prop_sf"/>
</dbReference>
<keyword evidence="5" id="KW-1185">Reference proteome</keyword>
<comment type="similarity">
    <text evidence="3">Belongs to the glycosyl hydrolase 130 family.</text>
</comment>
<comment type="caution">
    <text evidence="4">The sequence shown here is derived from an EMBL/GenBank/DDBJ whole genome shotgun (WGS) entry which is preliminary data.</text>
</comment>
<reference evidence="4 5" key="1">
    <citation type="submission" date="2019-06" db="EMBL/GenBank/DDBJ databases">
        <title>Sequencing the genomes of 1000 actinobacteria strains.</title>
        <authorList>
            <person name="Klenk H.-P."/>
        </authorList>
    </citation>
    <scope>NUCLEOTIDE SEQUENCE [LARGE SCALE GENOMIC DNA]</scope>
    <source>
        <strain evidence="4 5">DSM 43866</strain>
    </source>
</reference>
<keyword evidence="1" id="KW-0328">Glycosyltransferase</keyword>
<dbReference type="EMBL" id="VIWY01000006">
    <property type="protein sequence ID" value="TWG11382.1"/>
    <property type="molecule type" value="Genomic_DNA"/>
</dbReference>
<dbReference type="RefSeq" id="WP_122978226.1">
    <property type="nucleotide sequence ID" value="NZ_BOMX01000135.1"/>
</dbReference>
<dbReference type="Gene3D" id="2.115.10.20">
    <property type="entry name" value="Glycosyl hydrolase domain, family 43"/>
    <property type="match status" value="1"/>
</dbReference>
<dbReference type="SUPFAM" id="SSF75005">
    <property type="entry name" value="Arabinanase/levansucrase/invertase"/>
    <property type="match status" value="1"/>
</dbReference>
<protein>
    <submittedName>
        <fullName evidence="4">Putative GH43/DUF377 family glycosyl hydrolase</fullName>
    </submittedName>
</protein>
<evidence type="ECO:0000256" key="2">
    <source>
        <dbReference type="ARBA" id="ARBA00022679"/>
    </source>
</evidence>
<evidence type="ECO:0000256" key="3">
    <source>
        <dbReference type="ARBA" id="ARBA00024356"/>
    </source>
</evidence>
<evidence type="ECO:0000313" key="4">
    <source>
        <dbReference type="EMBL" id="TWG11382.1"/>
    </source>
</evidence>
<sequence length="360" mass="39343">MTLPGYRFRRLTTIMYPDPGDPMEFWGAFNPTVGRTPDGRWHLIARVTAEGNVSRLRIAELLLDGDVPVGVRRGDVVLGPDEPWERGGGRGGVEDPRATWVAALGMYVMGYTAQGGAYGAQAALAVSADFRTWRRLGPLHFAYDTALKHDLNVFPNKDVALFPEPVRAPDGRLSYAFLHRPMWGAVIDLPAGLTDARHGIWVSFTPVEAVHRDLRNLVLLDQHRPVAQPEFPFESTKIGAGPPPVRVPEGWLLVHHGVSAHDTGDPVPRLDYAAGAMLLDGDDVTRVCYRTSAPLLAPETTEERAGIDRHIVFPSGLARIGAADYLFYGISDRYIGVAVLERAPGTGDGNPWQPTVAPPR</sequence>
<evidence type="ECO:0000313" key="5">
    <source>
        <dbReference type="Proteomes" id="UP000320239"/>
    </source>
</evidence>